<evidence type="ECO:0000259" key="6">
    <source>
        <dbReference type="Pfam" id="PF02836"/>
    </source>
</evidence>
<evidence type="ECO:0000256" key="1">
    <source>
        <dbReference type="ARBA" id="ARBA00007401"/>
    </source>
</evidence>
<dbReference type="SUPFAM" id="SSF49303">
    <property type="entry name" value="beta-Galactosidase/glucuronidase domain"/>
    <property type="match status" value="1"/>
</dbReference>
<dbReference type="SUPFAM" id="SSF49785">
    <property type="entry name" value="Galactose-binding domain-like"/>
    <property type="match status" value="1"/>
</dbReference>
<dbReference type="InterPro" id="IPR036156">
    <property type="entry name" value="Beta-gal/glucu_dom_sf"/>
</dbReference>
<dbReference type="InterPro" id="IPR006104">
    <property type="entry name" value="Glyco_hydro_2_N"/>
</dbReference>
<dbReference type="Gene3D" id="2.60.120.260">
    <property type="entry name" value="Galactose-binding domain-like"/>
    <property type="match status" value="1"/>
</dbReference>
<comment type="similarity">
    <text evidence="1">Belongs to the glycosyl hydrolase 2 family.</text>
</comment>
<evidence type="ECO:0000256" key="4">
    <source>
        <dbReference type="SAM" id="SignalP"/>
    </source>
</evidence>
<dbReference type="Gene3D" id="2.60.40.10">
    <property type="entry name" value="Immunoglobulins"/>
    <property type="match status" value="1"/>
</dbReference>
<evidence type="ECO:0000313" key="8">
    <source>
        <dbReference type="EMBL" id="MBC6994246.1"/>
    </source>
</evidence>
<dbReference type="InterPro" id="IPR013783">
    <property type="entry name" value="Ig-like_fold"/>
</dbReference>
<dbReference type="RefSeq" id="WP_187466334.1">
    <property type="nucleotide sequence ID" value="NZ_JACSIT010000092.1"/>
</dbReference>
<dbReference type="Pfam" id="PF02836">
    <property type="entry name" value="Glyco_hydro_2_C"/>
    <property type="match status" value="1"/>
</dbReference>
<feature type="signal peptide" evidence="4">
    <location>
        <begin position="1"/>
        <end position="18"/>
    </location>
</feature>
<dbReference type="Proteomes" id="UP000650081">
    <property type="component" value="Unassembled WGS sequence"/>
</dbReference>
<evidence type="ECO:0000256" key="3">
    <source>
        <dbReference type="ARBA" id="ARBA00023295"/>
    </source>
</evidence>
<reference evidence="8" key="1">
    <citation type="submission" date="2020-08" db="EMBL/GenBank/DDBJ databases">
        <title>Lewinella bacteria from marine environments.</title>
        <authorList>
            <person name="Zhong Y."/>
        </authorList>
    </citation>
    <scope>NUCLEOTIDE SEQUENCE</scope>
    <source>
        <strain evidence="8">KCTC 42187</strain>
    </source>
</reference>
<keyword evidence="3" id="KW-0326">Glycosidase</keyword>
<dbReference type="AlphaFoldDB" id="A0A923PM68"/>
<gene>
    <name evidence="8" type="ORF">H9S92_08740</name>
</gene>
<keyword evidence="2" id="KW-0378">Hydrolase</keyword>
<feature type="domain" description="Glycosyl hydrolases family 2 sugar binding" evidence="7">
    <location>
        <begin position="93"/>
        <end position="160"/>
    </location>
</feature>
<comment type="caution">
    <text evidence="8">The sequence shown here is derived from an EMBL/GenBank/DDBJ whole genome shotgun (WGS) entry which is preliminary data.</text>
</comment>
<protein>
    <submittedName>
        <fullName evidence="8">Beta-glucuronidase</fullName>
    </submittedName>
</protein>
<dbReference type="SUPFAM" id="SSF51445">
    <property type="entry name" value="(Trans)glycosidases"/>
    <property type="match status" value="1"/>
</dbReference>
<dbReference type="Gene3D" id="3.20.20.80">
    <property type="entry name" value="Glycosidases"/>
    <property type="match status" value="1"/>
</dbReference>
<sequence length="621" mass="71291">MHYLPLLFCLLLCTCVRAQTGTPAMPRPEHPKPQFERAKWLNLNGAWDFRIDYSNTGEERNFVGDAAAYDRRITVPFPPESRLSGVEHLDFMDAVWYRRQFSVPAGWRQDRVILHFGAVDYLAKVWVNGQHIGNHYGGSASFELDVTDQLRDGVNDLVVKAEDDVRSRVQPAGKQSLNFGNTGCCKYTRTTGIWQTVWLEARPASYLESARVVPDLDNERFTVRPVFRQLPAGFRFQTTVFDAAGREVLRQTDQANSHLVQQLPLVQPRTWSPADPYLYDLRFALLDPSGRVVDEVKSYAGMRKIHQVGNRIFLNNEPIFLRFVLDQGYYPDGVWTAPSDAALKKDIELALSVGFNGARLHEKVFEERFHYWADKLGYLTWAEFPDWGIDRSYNAPEALLNVQREWRETIQRDWNHPSIIAWTPLNEVHSPKQGLENYDRAVREIYDLTRALDPTRPINTTSGFLHIKTDIWTVHDYSQNAKTFRENYAQLPDSAYYVNWDWYNQGDTLAGYQTKYDGTLPYVMDEYGGTFWLPEYASSAIRGGGRAKWGYGKTASAVEDKIAELTKVLTDHPLIAGFTYTQLTDVHQEVNGIFTFDRKPKFNPQRLRAIFGAPAAYEGPR</sequence>
<dbReference type="EMBL" id="JACSIT010000092">
    <property type="protein sequence ID" value="MBC6994246.1"/>
    <property type="molecule type" value="Genomic_DNA"/>
</dbReference>
<dbReference type="PANTHER" id="PTHR42732:SF3">
    <property type="entry name" value="HYDROLASE"/>
    <property type="match status" value="1"/>
</dbReference>
<keyword evidence="4" id="KW-0732">Signal</keyword>
<organism evidence="8 9">
    <name type="scientific">Neolewinella lacunae</name>
    <dbReference type="NCBI Taxonomy" id="1517758"/>
    <lineage>
        <taxon>Bacteria</taxon>
        <taxon>Pseudomonadati</taxon>
        <taxon>Bacteroidota</taxon>
        <taxon>Saprospiria</taxon>
        <taxon>Saprospirales</taxon>
        <taxon>Lewinellaceae</taxon>
        <taxon>Neolewinella</taxon>
    </lineage>
</organism>
<dbReference type="PANTHER" id="PTHR42732">
    <property type="entry name" value="BETA-GALACTOSIDASE"/>
    <property type="match status" value="1"/>
</dbReference>
<evidence type="ECO:0000259" key="5">
    <source>
        <dbReference type="Pfam" id="PF00703"/>
    </source>
</evidence>
<evidence type="ECO:0000313" key="9">
    <source>
        <dbReference type="Proteomes" id="UP000650081"/>
    </source>
</evidence>
<feature type="chain" id="PRO_5036804774" evidence="4">
    <location>
        <begin position="19"/>
        <end position="621"/>
    </location>
</feature>
<dbReference type="Pfam" id="PF00703">
    <property type="entry name" value="Glyco_hydro_2"/>
    <property type="match status" value="1"/>
</dbReference>
<name>A0A923PM68_9BACT</name>
<dbReference type="Pfam" id="PF02837">
    <property type="entry name" value="Glyco_hydro_2_N"/>
    <property type="match status" value="1"/>
</dbReference>
<dbReference type="InterPro" id="IPR006102">
    <property type="entry name" value="Ig-like_GH2"/>
</dbReference>
<evidence type="ECO:0000256" key="2">
    <source>
        <dbReference type="ARBA" id="ARBA00022801"/>
    </source>
</evidence>
<dbReference type="GO" id="GO:0004553">
    <property type="term" value="F:hydrolase activity, hydrolyzing O-glycosyl compounds"/>
    <property type="evidence" value="ECO:0007669"/>
    <property type="project" value="InterPro"/>
</dbReference>
<accession>A0A923PM68</accession>
<evidence type="ECO:0000259" key="7">
    <source>
        <dbReference type="Pfam" id="PF02837"/>
    </source>
</evidence>
<dbReference type="InterPro" id="IPR017853">
    <property type="entry name" value="GH"/>
</dbReference>
<dbReference type="InterPro" id="IPR006103">
    <property type="entry name" value="Glyco_hydro_2_cat"/>
</dbReference>
<keyword evidence="9" id="KW-1185">Reference proteome</keyword>
<dbReference type="InterPro" id="IPR051913">
    <property type="entry name" value="GH2_Domain-Containing"/>
</dbReference>
<feature type="domain" description="Glycoside hydrolase family 2 immunoglobulin-like beta-sandwich" evidence="5">
    <location>
        <begin position="212"/>
        <end position="303"/>
    </location>
</feature>
<dbReference type="GO" id="GO:0005975">
    <property type="term" value="P:carbohydrate metabolic process"/>
    <property type="evidence" value="ECO:0007669"/>
    <property type="project" value="InterPro"/>
</dbReference>
<dbReference type="InterPro" id="IPR008979">
    <property type="entry name" value="Galactose-bd-like_sf"/>
</dbReference>
<proteinExistence type="inferred from homology"/>
<feature type="domain" description="Glycoside hydrolase family 2 catalytic" evidence="6">
    <location>
        <begin position="342"/>
        <end position="481"/>
    </location>
</feature>